<keyword evidence="3 5" id="KW-1133">Transmembrane helix</keyword>
<feature type="transmembrane region" description="Helical" evidence="5">
    <location>
        <begin position="78"/>
        <end position="103"/>
    </location>
</feature>
<keyword evidence="8" id="KW-1185">Reference proteome</keyword>
<keyword evidence="2 5" id="KW-0812">Transmembrane</keyword>
<reference evidence="8" key="1">
    <citation type="submission" date="2016-02" db="EMBL/GenBank/DDBJ databases">
        <title>Draft genome sequence of Microdochium bolleyi, a fungal endophyte of beachgrass.</title>
        <authorList>
            <consortium name="DOE Joint Genome Institute"/>
            <person name="David A.S."/>
            <person name="May G."/>
            <person name="Haridas S."/>
            <person name="Lim J."/>
            <person name="Wang M."/>
            <person name="Labutti K."/>
            <person name="Lipzen A."/>
            <person name="Barry K."/>
            <person name="Grigoriev I.V."/>
        </authorList>
    </citation>
    <scope>NUCLEOTIDE SEQUENCE [LARGE SCALE GENOMIC DNA]</scope>
    <source>
        <strain evidence="8">J235TASD1</strain>
    </source>
</reference>
<evidence type="ECO:0000259" key="6">
    <source>
        <dbReference type="Pfam" id="PF01284"/>
    </source>
</evidence>
<evidence type="ECO:0000256" key="1">
    <source>
        <dbReference type="ARBA" id="ARBA00004141"/>
    </source>
</evidence>
<comment type="subcellular location">
    <subcellularLocation>
        <location evidence="1">Membrane</location>
        <topology evidence="1">Multi-pass membrane protein</topology>
    </subcellularLocation>
</comment>
<dbReference type="Pfam" id="PF01284">
    <property type="entry name" value="MARVEL"/>
    <property type="match status" value="1"/>
</dbReference>
<name>A0A136JCQ0_9PEZI</name>
<accession>A0A136JCQ0</accession>
<feature type="domain" description="MARVEL" evidence="6">
    <location>
        <begin position="9"/>
        <end position="139"/>
    </location>
</feature>
<evidence type="ECO:0000256" key="3">
    <source>
        <dbReference type="ARBA" id="ARBA00022989"/>
    </source>
</evidence>
<feature type="transmembrane region" description="Helical" evidence="5">
    <location>
        <begin position="9"/>
        <end position="30"/>
    </location>
</feature>
<organism evidence="7 8">
    <name type="scientific">Microdochium bolleyi</name>
    <dbReference type="NCBI Taxonomy" id="196109"/>
    <lineage>
        <taxon>Eukaryota</taxon>
        <taxon>Fungi</taxon>
        <taxon>Dikarya</taxon>
        <taxon>Ascomycota</taxon>
        <taxon>Pezizomycotina</taxon>
        <taxon>Sordariomycetes</taxon>
        <taxon>Xylariomycetidae</taxon>
        <taxon>Xylariales</taxon>
        <taxon>Microdochiaceae</taxon>
        <taxon>Microdochium</taxon>
    </lineage>
</organism>
<keyword evidence="4 5" id="KW-0472">Membrane</keyword>
<sequence length="162" mass="18594">MAFAEIAGMILRAAELAFAAIVAGINGSYLHDMGRLNVDSWYLARFIYAEVVAGISIFFALIWLIPFPGSFIHYPIDILVSVLWFPVFGLIVNYLDGTCGWVFNWVDVTVLGNDLCRYRKTVIAFSFLSAICWLASAIVDIIWVRDRTTRRYERRRWRTSRV</sequence>
<dbReference type="PANTHER" id="PTHR39608:SF1">
    <property type="entry name" value="INTEGRAL MEMBRANE PROTEIN (AFU_ORTHOLOGUE AFUA_5G08640)"/>
    <property type="match status" value="1"/>
</dbReference>
<evidence type="ECO:0000313" key="8">
    <source>
        <dbReference type="Proteomes" id="UP000070501"/>
    </source>
</evidence>
<dbReference type="AlphaFoldDB" id="A0A136JCQ0"/>
<feature type="transmembrane region" description="Helical" evidence="5">
    <location>
        <begin position="123"/>
        <end position="144"/>
    </location>
</feature>
<dbReference type="Proteomes" id="UP000070501">
    <property type="component" value="Unassembled WGS sequence"/>
</dbReference>
<gene>
    <name evidence="7" type="ORF">Micbo1qcDRAFT_23353</name>
</gene>
<evidence type="ECO:0000256" key="2">
    <source>
        <dbReference type="ARBA" id="ARBA00022692"/>
    </source>
</evidence>
<dbReference type="EMBL" id="KQ964246">
    <property type="protein sequence ID" value="KXJ94933.1"/>
    <property type="molecule type" value="Genomic_DNA"/>
</dbReference>
<dbReference type="OrthoDB" id="4074965at2759"/>
<dbReference type="GO" id="GO:0016020">
    <property type="term" value="C:membrane"/>
    <property type="evidence" value="ECO:0007669"/>
    <property type="project" value="UniProtKB-SubCell"/>
</dbReference>
<protein>
    <submittedName>
        <fullName evidence="7">Integral membrane protein</fullName>
    </submittedName>
</protein>
<dbReference type="PANTHER" id="PTHR39608">
    <property type="entry name" value="INTEGRAL MEMBRANE PROTEIN (AFU_ORTHOLOGUE AFUA_5G08640)"/>
    <property type="match status" value="1"/>
</dbReference>
<dbReference type="InParanoid" id="A0A136JCQ0"/>
<proteinExistence type="predicted"/>
<evidence type="ECO:0000313" key="7">
    <source>
        <dbReference type="EMBL" id="KXJ94933.1"/>
    </source>
</evidence>
<dbReference type="InterPro" id="IPR008253">
    <property type="entry name" value="Marvel"/>
</dbReference>
<evidence type="ECO:0000256" key="5">
    <source>
        <dbReference type="SAM" id="Phobius"/>
    </source>
</evidence>
<evidence type="ECO:0000256" key="4">
    <source>
        <dbReference type="ARBA" id="ARBA00023136"/>
    </source>
</evidence>
<feature type="transmembrane region" description="Helical" evidence="5">
    <location>
        <begin position="42"/>
        <end position="66"/>
    </location>
</feature>